<evidence type="ECO:0000256" key="8">
    <source>
        <dbReference type="ARBA" id="ARBA00022989"/>
    </source>
</evidence>
<evidence type="ECO:0000259" key="12">
    <source>
        <dbReference type="PROSITE" id="PS50885"/>
    </source>
</evidence>
<evidence type="ECO:0000256" key="5">
    <source>
        <dbReference type="ARBA" id="ARBA00022679"/>
    </source>
</evidence>
<organism evidence="13 14">
    <name type="scientific">Camelimonas fluminis</name>
    <dbReference type="NCBI Taxonomy" id="1576911"/>
    <lineage>
        <taxon>Bacteria</taxon>
        <taxon>Pseudomonadati</taxon>
        <taxon>Pseudomonadota</taxon>
        <taxon>Alphaproteobacteria</taxon>
        <taxon>Hyphomicrobiales</taxon>
        <taxon>Chelatococcaceae</taxon>
        <taxon>Camelimonas</taxon>
    </lineage>
</organism>
<keyword evidence="6 10" id="KW-0812">Transmembrane</keyword>
<dbReference type="RefSeq" id="WP_191318861.1">
    <property type="nucleotide sequence ID" value="NZ_BNCG01000004.1"/>
</dbReference>
<comment type="subcellular location">
    <subcellularLocation>
        <location evidence="2">Membrane</location>
    </subcellularLocation>
</comment>
<comment type="caution">
    <text evidence="13">The sequence shown here is derived from an EMBL/GenBank/DDBJ whole genome shotgun (WGS) entry which is preliminary data.</text>
</comment>
<evidence type="ECO:0000256" key="9">
    <source>
        <dbReference type="ARBA" id="ARBA00023012"/>
    </source>
</evidence>
<evidence type="ECO:0000256" key="10">
    <source>
        <dbReference type="SAM" id="Phobius"/>
    </source>
</evidence>
<evidence type="ECO:0000256" key="7">
    <source>
        <dbReference type="ARBA" id="ARBA00022777"/>
    </source>
</evidence>
<evidence type="ECO:0000259" key="11">
    <source>
        <dbReference type="PROSITE" id="PS50109"/>
    </source>
</evidence>
<evidence type="ECO:0000256" key="1">
    <source>
        <dbReference type="ARBA" id="ARBA00000085"/>
    </source>
</evidence>
<dbReference type="InterPro" id="IPR005467">
    <property type="entry name" value="His_kinase_dom"/>
</dbReference>
<feature type="domain" description="HAMP" evidence="12">
    <location>
        <begin position="213"/>
        <end position="264"/>
    </location>
</feature>
<keyword evidence="13" id="KW-0547">Nucleotide-binding</keyword>
<dbReference type="Gene3D" id="3.30.565.10">
    <property type="entry name" value="Histidine kinase-like ATPase, C-terminal domain"/>
    <property type="match status" value="1"/>
</dbReference>
<feature type="transmembrane region" description="Helical" evidence="10">
    <location>
        <begin position="189"/>
        <end position="210"/>
    </location>
</feature>
<dbReference type="InterPro" id="IPR003660">
    <property type="entry name" value="HAMP_dom"/>
</dbReference>
<evidence type="ECO:0000313" key="14">
    <source>
        <dbReference type="Proteomes" id="UP001595704"/>
    </source>
</evidence>
<evidence type="ECO:0000313" key="13">
    <source>
        <dbReference type="EMBL" id="MFC3639767.1"/>
    </source>
</evidence>
<evidence type="ECO:0000256" key="2">
    <source>
        <dbReference type="ARBA" id="ARBA00004370"/>
    </source>
</evidence>
<name>A0ABV7UNR7_9HYPH</name>
<dbReference type="GO" id="GO:0005524">
    <property type="term" value="F:ATP binding"/>
    <property type="evidence" value="ECO:0007669"/>
    <property type="project" value="UniProtKB-KW"/>
</dbReference>
<keyword evidence="13" id="KW-0067">ATP-binding</keyword>
<dbReference type="PROSITE" id="PS50109">
    <property type="entry name" value="HIS_KIN"/>
    <property type="match status" value="1"/>
</dbReference>
<dbReference type="InterPro" id="IPR003661">
    <property type="entry name" value="HisK_dim/P_dom"/>
</dbReference>
<dbReference type="EC" id="2.7.13.3" evidence="3"/>
<dbReference type="PANTHER" id="PTHR45436">
    <property type="entry name" value="SENSOR HISTIDINE KINASE YKOH"/>
    <property type="match status" value="1"/>
</dbReference>
<keyword evidence="4" id="KW-0597">Phosphoprotein</keyword>
<dbReference type="InterPro" id="IPR003594">
    <property type="entry name" value="HATPase_dom"/>
</dbReference>
<feature type="transmembrane region" description="Helical" evidence="10">
    <location>
        <begin position="28"/>
        <end position="52"/>
    </location>
</feature>
<keyword evidence="9" id="KW-0902">Two-component regulatory system</keyword>
<proteinExistence type="predicted"/>
<keyword evidence="5" id="KW-0808">Transferase</keyword>
<sequence length="489" mass="51888">MGANKAGSGPASRLSRLTGRESSLAERLVISAICWCVLIFIVAGLILTAIYNRATERAFDERLQVYLTGLVSEMAAPAGADGKERVGVGEPRFDLPLSGWYWQIARVGGGAGDLRASRSLFGSQLPPLPPRAARAEAARNDGVRAGYVVGPDERRLRVISRTIDFGEEGRFDITVAGPADEIEAEKREFIVYVTLTFVLLGLALALSTLLQVRFGLAPLTRLRSAIEKVRHGDSDHIGGSYPRDVAPLAAELNLLIDANRKILDRARTQVGNLAHALKTPLSVIVNDAERIAGAADGSDFPARVRDQAAVMRNQINYYLDRARAAAIAGALGAFADVAPVVNGLTRTLLRIHAGRDIAVDVSVEEGLRFRGEAQDLQDMIGNLTDNAFKWGRSRVAITAGAISNHDGAPTIRIAVDDDGPGLAAEAWADAMARGKRLDEAKPGSGLGLSIVADLAEMYGGALQLQKSALGGLRAELSLPGVVALPLSAT</sequence>
<protein>
    <recommendedName>
        <fullName evidence="3">histidine kinase</fullName>
        <ecNumber evidence="3">2.7.13.3</ecNumber>
    </recommendedName>
</protein>
<dbReference type="PANTHER" id="PTHR45436:SF5">
    <property type="entry name" value="SENSOR HISTIDINE KINASE TRCS"/>
    <property type="match status" value="1"/>
</dbReference>
<dbReference type="SUPFAM" id="SSF47384">
    <property type="entry name" value="Homodimeric domain of signal transducing histidine kinase"/>
    <property type="match status" value="1"/>
</dbReference>
<evidence type="ECO:0000256" key="3">
    <source>
        <dbReference type="ARBA" id="ARBA00012438"/>
    </source>
</evidence>
<reference evidence="14" key="1">
    <citation type="journal article" date="2019" name="Int. J. Syst. Evol. Microbiol.">
        <title>The Global Catalogue of Microorganisms (GCM) 10K type strain sequencing project: providing services to taxonomists for standard genome sequencing and annotation.</title>
        <authorList>
            <consortium name="The Broad Institute Genomics Platform"/>
            <consortium name="The Broad Institute Genome Sequencing Center for Infectious Disease"/>
            <person name="Wu L."/>
            <person name="Ma J."/>
        </authorList>
    </citation>
    <scope>NUCLEOTIDE SEQUENCE [LARGE SCALE GENOMIC DNA]</scope>
    <source>
        <strain evidence="14">KCTC 42282</strain>
    </source>
</reference>
<accession>A0ABV7UNR7</accession>
<evidence type="ECO:0000256" key="4">
    <source>
        <dbReference type="ARBA" id="ARBA00022553"/>
    </source>
</evidence>
<dbReference type="PROSITE" id="PS50885">
    <property type="entry name" value="HAMP"/>
    <property type="match status" value="1"/>
</dbReference>
<gene>
    <name evidence="13" type="ORF">ACFONL_20710</name>
</gene>
<keyword evidence="10" id="KW-0472">Membrane</keyword>
<dbReference type="CDD" id="cd00082">
    <property type="entry name" value="HisKA"/>
    <property type="match status" value="1"/>
</dbReference>
<keyword evidence="8 10" id="KW-1133">Transmembrane helix</keyword>
<feature type="domain" description="Histidine kinase" evidence="11">
    <location>
        <begin position="272"/>
        <end position="482"/>
    </location>
</feature>
<dbReference type="InterPro" id="IPR050428">
    <property type="entry name" value="TCS_sensor_his_kinase"/>
</dbReference>
<keyword evidence="7" id="KW-0418">Kinase</keyword>
<evidence type="ECO:0000256" key="6">
    <source>
        <dbReference type="ARBA" id="ARBA00022692"/>
    </source>
</evidence>
<dbReference type="SUPFAM" id="SSF55874">
    <property type="entry name" value="ATPase domain of HSP90 chaperone/DNA topoisomerase II/histidine kinase"/>
    <property type="match status" value="1"/>
</dbReference>
<dbReference type="SMART" id="SM00387">
    <property type="entry name" value="HATPase_c"/>
    <property type="match status" value="1"/>
</dbReference>
<dbReference type="Pfam" id="PF02518">
    <property type="entry name" value="HATPase_c"/>
    <property type="match status" value="1"/>
</dbReference>
<dbReference type="Gene3D" id="1.10.287.130">
    <property type="match status" value="1"/>
</dbReference>
<keyword evidence="14" id="KW-1185">Reference proteome</keyword>
<dbReference type="InterPro" id="IPR036890">
    <property type="entry name" value="HATPase_C_sf"/>
</dbReference>
<dbReference type="Proteomes" id="UP001595704">
    <property type="component" value="Unassembled WGS sequence"/>
</dbReference>
<dbReference type="EMBL" id="JBHRYC010000098">
    <property type="protein sequence ID" value="MFC3639767.1"/>
    <property type="molecule type" value="Genomic_DNA"/>
</dbReference>
<comment type="catalytic activity">
    <reaction evidence="1">
        <text>ATP + protein L-histidine = ADP + protein N-phospho-L-histidine.</text>
        <dbReference type="EC" id="2.7.13.3"/>
    </reaction>
</comment>
<dbReference type="InterPro" id="IPR036097">
    <property type="entry name" value="HisK_dim/P_sf"/>
</dbReference>